<dbReference type="Proteomes" id="UP000252174">
    <property type="component" value="Unassembled WGS sequence"/>
</dbReference>
<evidence type="ECO:0000313" key="5">
    <source>
        <dbReference type="Proteomes" id="UP000252174"/>
    </source>
</evidence>
<reference evidence="4 5" key="1">
    <citation type="submission" date="2018-07" db="EMBL/GenBank/DDBJ databases">
        <title>Genomic Encyclopedia of Type Strains, Phase IV (KMG-IV): sequencing the most valuable type-strain genomes for metagenomic binning, comparative biology and taxonomic classification.</title>
        <authorList>
            <person name="Goeker M."/>
        </authorList>
    </citation>
    <scope>NUCLEOTIDE SEQUENCE [LARGE SCALE GENOMIC DNA]</scope>
    <source>
        <strain evidence="4 5">DSM 100911</strain>
    </source>
</reference>
<name>A0A369ALZ7_9BURK</name>
<dbReference type="PANTHER" id="PTHR30432:SF1">
    <property type="entry name" value="DNA-BINDING TRANSCRIPTIONAL DUAL REGULATOR MODE"/>
    <property type="match status" value="1"/>
</dbReference>
<dbReference type="OrthoDB" id="9800709at2"/>
<dbReference type="Gene3D" id="2.40.50.100">
    <property type="match status" value="2"/>
</dbReference>
<evidence type="ECO:0000313" key="4">
    <source>
        <dbReference type="EMBL" id="RCX10123.1"/>
    </source>
</evidence>
<dbReference type="RefSeq" id="WP_114482818.1">
    <property type="nucleotide sequence ID" value="NZ_QPJU01000003.1"/>
</dbReference>
<dbReference type="PANTHER" id="PTHR30432">
    <property type="entry name" value="TRANSCRIPTIONAL REGULATOR MODE"/>
    <property type="match status" value="1"/>
</dbReference>
<proteinExistence type="predicted"/>
<gene>
    <name evidence="4" type="ORF">DFR45_103107</name>
</gene>
<dbReference type="InterPro" id="IPR008995">
    <property type="entry name" value="Mo/tungstate-bd_C_term_dom"/>
</dbReference>
<dbReference type="Pfam" id="PF03459">
    <property type="entry name" value="TOBE"/>
    <property type="match status" value="2"/>
</dbReference>
<dbReference type="InterPro" id="IPR004606">
    <property type="entry name" value="Mop_domain"/>
</dbReference>
<evidence type="ECO:0000256" key="1">
    <source>
        <dbReference type="ARBA" id="ARBA00022505"/>
    </source>
</evidence>
<dbReference type="InterPro" id="IPR005116">
    <property type="entry name" value="Transp-assoc_OB_typ1"/>
</dbReference>
<organism evidence="4 5">
    <name type="scientific">Extensimonas vulgaris</name>
    <dbReference type="NCBI Taxonomy" id="1031594"/>
    <lineage>
        <taxon>Bacteria</taxon>
        <taxon>Pseudomonadati</taxon>
        <taxon>Pseudomonadota</taxon>
        <taxon>Betaproteobacteria</taxon>
        <taxon>Burkholderiales</taxon>
        <taxon>Comamonadaceae</taxon>
        <taxon>Extensimonas</taxon>
    </lineage>
</organism>
<protein>
    <submittedName>
        <fullName evidence="4">Molybdate transport system regulatory protein</fullName>
    </submittedName>
</protein>
<dbReference type="SUPFAM" id="SSF50331">
    <property type="entry name" value="MOP-like"/>
    <property type="match status" value="2"/>
</dbReference>
<evidence type="ECO:0000256" key="2">
    <source>
        <dbReference type="PROSITE-ProRule" id="PRU01213"/>
    </source>
</evidence>
<dbReference type="EMBL" id="QPJU01000003">
    <property type="protein sequence ID" value="RCX10123.1"/>
    <property type="molecule type" value="Genomic_DNA"/>
</dbReference>
<keyword evidence="5" id="KW-1185">Reference proteome</keyword>
<dbReference type="GO" id="GO:0015689">
    <property type="term" value="P:molybdate ion transport"/>
    <property type="evidence" value="ECO:0007669"/>
    <property type="project" value="InterPro"/>
</dbReference>
<dbReference type="PROSITE" id="PS51866">
    <property type="entry name" value="MOP"/>
    <property type="match status" value="2"/>
</dbReference>
<keyword evidence="1 2" id="KW-0500">Molybdenum</keyword>
<dbReference type="NCBIfam" id="TIGR00638">
    <property type="entry name" value="Mop"/>
    <property type="match status" value="2"/>
</dbReference>
<evidence type="ECO:0000259" key="3">
    <source>
        <dbReference type="PROSITE" id="PS51866"/>
    </source>
</evidence>
<dbReference type="AlphaFoldDB" id="A0A369ALZ7"/>
<accession>A0A369ALZ7</accession>
<comment type="caution">
    <text evidence="4">The sequence shown here is derived from an EMBL/GenBank/DDBJ whole genome shotgun (WGS) entry which is preliminary data.</text>
</comment>
<sequence length="142" mass="14567">MKVSARNVFHGKVSAITAGAVNSEVELTTDGGHKLVAIVTQASVRELGLAPGKPAFALVKASWVMLLTDDAGVRLSARNRLRGTVSKLVPGAINTDVVLTLPGGSQVHAVITSEAVRELELKEGSPATALIKASHVVLGVAG</sequence>
<feature type="domain" description="Mop" evidence="3">
    <location>
        <begin position="74"/>
        <end position="140"/>
    </location>
</feature>
<feature type="domain" description="Mop" evidence="3">
    <location>
        <begin position="2"/>
        <end position="68"/>
    </location>
</feature>
<dbReference type="InterPro" id="IPR051815">
    <property type="entry name" value="Molybdate_resp_trans_reg"/>
</dbReference>